<dbReference type="Proteomes" id="UP001158576">
    <property type="component" value="Chromosome XSR"/>
</dbReference>
<sequence>MERDNSKQWKVLQEWRRKGGSVQNDSELYGLGKRFLSIWHDTSIMTDEEMRSFGKYLYEKAKPEVQEKWGKVIDNYSTHWGANDKLTKLTVKQGKKVRDYEKMEDDKISRMIVCWEMAFQWLGPLADYRSLIKLWLAFGEEMVNNRLAKNTKRDWIKEMLELWPHFCWNLREQIHKQKFMALSVKPGFLTVLRMHRVKVLYASGRARYYNLHPWVAEDYTQTFGAALDTLLAETSLGEEDEQQDRVDFAVLMVMSLCGAEGEKLLLEGGAFEKFDVHPLDVKNCTKETFVLMAPSLAKHSIKILSLISTGFANDSLFPGGIERIMLILLSMLGGCGLKALSSIGRITDYLTEQCSKNNNWLIKLVCDHLHADVLRKRFVADDTKEGLNSIAGRLLKIMLMTMKADDAKVFVELMLSGSDSHLAALEEVTSILEDSCARPSSKSSKLKTGEKEFTIVTAWVGGAEKFKERLTAGGDVSSERNSCDLRILKNFLCLPFRVKKMDQIETGAFKADFTKLLPAMSRAWKELYLAVRSGAALVRGFNSDDFNVEIGTVIGEEGVKNYQLATPLSFILSMLAASESKKIFDNESGDGGSEFTKFSQLVINILDEATGRPLENFSCRGTVSALKIMQKLIDNHGEKAVMVLGNIITEFAKVALANKKSLMWTNATDCIMDVLESISTANRTPAKTFPGLEPLFSLLLSKKCWQASFLEDHNQLDMSENFWQLIKIHYKTGDWDPPSKFQLKLATTSATVNQSASVAAAVGESEKGPSTPVRGAQARKVGTPQRKNGTPQRRNGTPQRNGGTPQRYNRQLAALQGATQSSPKRHQIAAVAQLELCLRPFATTVPPPISPLLILRSVSIRKI</sequence>
<dbReference type="EMBL" id="OU015569">
    <property type="protein sequence ID" value="CAG5094380.1"/>
    <property type="molecule type" value="Genomic_DNA"/>
</dbReference>
<evidence type="ECO:0000256" key="1">
    <source>
        <dbReference type="SAM" id="MobiDB-lite"/>
    </source>
</evidence>
<gene>
    <name evidence="2" type="ORF">OKIOD_LOCUS5062</name>
</gene>
<feature type="compositionally biased region" description="Polar residues" evidence="1">
    <location>
        <begin position="785"/>
        <end position="806"/>
    </location>
</feature>
<proteinExistence type="predicted"/>
<reference evidence="2 3" key="1">
    <citation type="submission" date="2021-04" db="EMBL/GenBank/DDBJ databases">
        <authorList>
            <person name="Bliznina A."/>
        </authorList>
    </citation>
    <scope>NUCLEOTIDE SEQUENCE [LARGE SCALE GENOMIC DNA]</scope>
</reference>
<feature type="region of interest" description="Disordered" evidence="1">
    <location>
        <begin position="760"/>
        <end position="806"/>
    </location>
</feature>
<evidence type="ECO:0000313" key="2">
    <source>
        <dbReference type="EMBL" id="CAG5094380.1"/>
    </source>
</evidence>
<name>A0ABN7SAX7_OIKDI</name>
<accession>A0ABN7SAX7</accession>
<organism evidence="2 3">
    <name type="scientific">Oikopleura dioica</name>
    <name type="common">Tunicate</name>
    <dbReference type="NCBI Taxonomy" id="34765"/>
    <lineage>
        <taxon>Eukaryota</taxon>
        <taxon>Metazoa</taxon>
        <taxon>Chordata</taxon>
        <taxon>Tunicata</taxon>
        <taxon>Appendicularia</taxon>
        <taxon>Copelata</taxon>
        <taxon>Oikopleuridae</taxon>
        <taxon>Oikopleura</taxon>
    </lineage>
</organism>
<keyword evidence="3" id="KW-1185">Reference proteome</keyword>
<evidence type="ECO:0000313" key="3">
    <source>
        <dbReference type="Proteomes" id="UP001158576"/>
    </source>
</evidence>
<protein>
    <submittedName>
        <fullName evidence="2">Oidioi.mRNA.OKI2018_I69.XSR.g13504.t1.cds</fullName>
    </submittedName>
</protein>